<organism evidence="1 2">
    <name type="scientific">Vairimorpha apis BRL 01</name>
    <dbReference type="NCBI Taxonomy" id="1037528"/>
    <lineage>
        <taxon>Eukaryota</taxon>
        <taxon>Fungi</taxon>
        <taxon>Fungi incertae sedis</taxon>
        <taxon>Microsporidia</taxon>
        <taxon>Nosematidae</taxon>
        <taxon>Vairimorpha</taxon>
    </lineage>
</organism>
<sequence length="149" mass="17957">MTKIIDYYLSKLCEETQLNGYFSLSKRKIEQKELNKEIQLGKYNFDKISYEKFLKVNDIFNKFLNQNLKCDQIGIMNKLYKMELTGALIYVNFVPCLVIEERKNSFIVIFKNDKIKILIKNTLIFYIEYKNIKYCFIGKNLKQNRFLKK</sequence>
<dbReference type="SUPFAM" id="SSF101744">
    <property type="entry name" value="Rof/RNase P subunit-like"/>
    <property type="match status" value="1"/>
</dbReference>
<reference evidence="1 2" key="1">
    <citation type="journal article" date="2013" name="BMC Genomics">
        <title>Genome sequencing and comparative genomics of honey bee microsporidia, Nosema apis reveal novel insights into host-parasite interactions.</title>
        <authorList>
            <person name="Chen Yp."/>
            <person name="Pettis J.S."/>
            <person name="Zhao Y."/>
            <person name="Liu X."/>
            <person name="Tallon L.J."/>
            <person name="Sadzewicz L.D."/>
            <person name="Li R."/>
            <person name="Zheng H."/>
            <person name="Huang S."/>
            <person name="Zhang X."/>
            <person name="Hamilton M.C."/>
            <person name="Pernal S.F."/>
            <person name="Melathopoulos A.P."/>
            <person name="Yan X."/>
            <person name="Evans J.D."/>
        </authorList>
    </citation>
    <scope>NUCLEOTIDE SEQUENCE [LARGE SCALE GENOMIC DNA]</scope>
    <source>
        <strain evidence="1 2">BRL 01</strain>
    </source>
</reference>
<gene>
    <name evidence="1" type="ORF">NAPIS_ORF01881</name>
</gene>
<dbReference type="OrthoDB" id="124041at2759"/>
<evidence type="ECO:0000313" key="2">
    <source>
        <dbReference type="Proteomes" id="UP000053780"/>
    </source>
</evidence>
<dbReference type="HOGENOM" id="CLU_1806741_0_0_1"/>
<protein>
    <submittedName>
        <fullName evidence="1">Ribonuclease-like protein</fullName>
    </submittedName>
</protein>
<dbReference type="Proteomes" id="UP000053780">
    <property type="component" value="Unassembled WGS sequence"/>
</dbReference>
<dbReference type="InterPro" id="IPR023534">
    <property type="entry name" value="Rof/RNase_P-like"/>
</dbReference>
<proteinExistence type="predicted"/>
<dbReference type="VEuPathDB" id="MicrosporidiaDB:NAPIS_ORF01881"/>
<keyword evidence="2" id="KW-1185">Reference proteome</keyword>
<name>T0L7W3_9MICR</name>
<accession>T0L7W3</accession>
<dbReference type="AlphaFoldDB" id="T0L7W3"/>
<evidence type="ECO:0000313" key="1">
    <source>
        <dbReference type="EMBL" id="EQB60548.1"/>
    </source>
</evidence>
<dbReference type="EMBL" id="KE647276">
    <property type="protein sequence ID" value="EQB60548.1"/>
    <property type="molecule type" value="Genomic_DNA"/>
</dbReference>